<reference evidence="1" key="2">
    <citation type="submission" date="2018-03" db="EMBL/GenBank/DDBJ databases">
        <title>The Triticum urartu genome reveals the dynamic nature of wheat genome evolution.</title>
        <authorList>
            <person name="Ling H."/>
            <person name="Ma B."/>
            <person name="Shi X."/>
            <person name="Liu H."/>
            <person name="Dong L."/>
            <person name="Sun H."/>
            <person name="Cao Y."/>
            <person name="Gao Q."/>
            <person name="Zheng S."/>
            <person name="Li Y."/>
            <person name="Yu Y."/>
            <person name="Du H."/>
            <person name="Qi M."/>
            <person name="Li Y."/>
            <person name="Yu H."/>
            <person name="Cui Y."/>
            <person name="Wang N."/>
            <person name="Chen C."/>
            <person name="Wu H."/>
            <person name="Zhao Y."/>
            <person name="Zhang J."/>
            <person name="Li Y."/>
            <person name="Zhou W."/>
            <person name="Zhang B."/>
            <person name="Hu W."/>
            <person name="Eijk M."/>
            <person name="Tang J."/>
            <person name="Witsenboer H."/>
            <person name="Zhao S."/>
            <person name="Li Z."/>
            <person name="Zhang A."/>
            <person name="Wang D."/>
            <person name="Liang C."/>
        </authorList>
    </citation>
    <scope>NUCLEOTIDE SEQUENCE [LARGE SCALE GENOMIC DNA]</scope>
    <source>
        <strain evidence="1">cv. G1812</strain>
    </source>
</reference>
<proteinExistence type="predicted"/>
<sequence length="37" mass="3838">MPVLNQSSSRVTTNAGLLEATALTGNSLPTHYPPLDA</sequence>
<keyword evidence="2" id="KW-1185">Reference proteome</keyword>
<evidence type="ECO:0000313" key="2">
    <source>
        <dbReference type="Proteomes" id="UP000015106"/>
    </source>
</evidence>
<reference evidence="1" key="3">
    <citation type="submission" date="2022-06" db="UniProtKB">
        <authorList>
            <consortium name="EnsemblPlants"/>
        </authorList>
    </citation>
    <scope>IDENTIFICATION</scope>
</reference>
<dbReference type="AlphaFoldDB" id="A0A8R7PLB4"/>
<accession>A0A8R7PLB4</accession>
<name>A0A8R7PLB4_TRIUA</name>
<protein>
    <submittedName>
        <fullName evidence="1">Uncharacterized protein</fullName>
    </submittedName>
</protein>
<organism evidence="1 2">
    <name type="scientific">Triticum urartu</name>
    <name type="common">Red wild einkorn</name>
    <name type="synonym">Crithodium urartu</name>
    <dbReference type="NCBI Taxonomy" id="4572"/>
    <lineage>
        <taxon>Eukaryota</taxon>
        <taxon>Viridiplantae</taxon>
        <taxon>Streptophyta</taxon>
        <taxon>Embryophyta</taxon>
        <taxon>Tracheophyta</taxon>
        <taxon>Spermatophyta</taxon>
        <taxon>Magnoliopsida</taxon>
        <taxon>Liliopsida</taxon>
        <taxon>Poales</taxon>
        <taxon>Poaceae</taxon>
        <taxon>BOP clade</taxon>
        <taxon>Pooideae</taxon>
        <taxon>Triticodae</taxon>
        <taxon>Triticeae</taxon>
        <taxon>Triticinae</taxon>
        <taxon>Triticum</taxon>
    </lineage>
</organism>
<dbReference type="Gramene" id="TuG1812G0200005684.01.T01">
    <property type="protein sequence ID" value="TuG1812G0200005684.01.T01.cds424616"/>
    <property type="gene ID" value="TuG1812G0200005684.01"/>
</dbReference>
<dbReference type="EnsemblPlants" id="TuG1812G0200005684.01.T01">
    <property type="protein sequence ID" value="TuG1812G0200005684.01.T01.cds424616"/>
    <property type="gene ID" value="TuG1812G0200005684.01"/>
</dbReference>
<reference evidence="2" key="1">
    <citation type="journal article" date="2013" name="Nature">
        <title>Draft genome of the wheat A-genome progenitor Triticum urartu.</title>
        <authorList>
            <person name="Ling H.Q."/>
            <person name="Zhao S."/>
            <person name="Liu D."/>
            <person name="Wang J."/>
            <person name="Sun H."/>
            <person name="Zhang C."/>
            <person name="Fan H."/>
            <person name="Li D."/>
            <person name="Dong L."/>
            <person name="Tao Y."/>
            <person name="Gao C."/>
            <person name="Wu H."/>
            <person name="Li Y."/>
            <person name="Cui Y."/>
            <person name="Guo X."/>
            <person name="Zheng S."/>
            <person name="Wang B."/>
            <person name="Yu K."/>
            <person name="Liang Q."/>
            <person name="Yang W."/>
            <person name="Lou X."/>
            <person name="Chen J."/>
            <person name="Feng M."/>
            <person name="Jian J."/>
            <person name="Zhang X."/>
            <person name="Luo G."/>
            <person name="Jiang Y."/>
            <person name="Liu J."/>
            <person name="Wang Z."/>
            <person name="Sha Y."/>
            <person name="Zhang B."/>
            <person name="Wu H."/>
            <person name="Tang D."/>
            <person name="Shen Q."/>
            <person name="Xue P."/>
            <person name="Zou S."/>
            <person name="Wang X."/>
            <person name="Liu X."/>
            <person name="Wang F."/>
            <person name="Yang Y."/>
            <person name="An X."/>
            <person name="Dong Z."/>
            <person name="Zhang K."/>
            <person name="Zhang X."/>
            <person name="Luo M.C."/>
            <person name="Dvorak J."/>
            <person name="Tong Y."/>
            <person name="Wang J."/>
            <person name="Yang H."/>
            <person name="Li Z."/>
            <person name="Wang D."/>
            <person name="Zhang A."/>
            <person name="Wang J."/>
        </authorList>
    </citation>
    <scope>NUCLEOTIDE SEQUENCE</scope>
    <source>
        <strain evidence="2">cv. G1812</strain>
    </source>
</reference>
<evidence type="ECO:0000313" key="1">
    <source>
        <dbReference type="EnsemblPlants" id="TuG1812G0200005684.01.T01.cds424616"/>
    </source>
</evidence>
<dbReference type="Proteomes" id="UP000015106">
    <property type="component" value="Chromosome 2"/>
</dbReference>